<dbReference type="SMART" id="SM01321">
    <property type="entry name" value="Y1_Tnp"/>
    <property type="match status" value="1"/>
</dbReference>
<dbReference type="Proteomes" id="UP000738431">
    <property type="component" value="Chromosome"/>
</dbReference>
<evidence type="ECO:0000313" key="3">
    <source>
        <dbReference type="Proteomes" id="UP000738431"/>
    </source>
</evidence>
<reference evidence="2 3" key="2">
    <citation type="submission" date="2023-12" db="EMBL/GenBank/DDBJ databases">
        <title>Description of an unclassified Opitutus bacterium of Verrucomicrobiota.</title>
        <authorList>
            <person name="Zhang D.-F."/>
        </authorList>
    </citation>
    <scope>NUCLEOTIDE SEQUENCE [LARGE SCALE GENOMIC DNA]</scope>
    <source>
        <strain evidence="2 3">WL0086</strain>
    </source>
</reference>
<dbReference type="Gene3D" id="3.30.70.1290">
    <property type="entry name" value="Transposase IS200-like"/>
    <property type="match status" value="1"/>
</dbReference>
<reference evidence="2 3" key="1">
    <citation type="submission" date="2021-08" db="EMBL/GenBank/DDBJ databases">
        <authorList>
            <person name="Zhang D."/>
            <person name="Zhang A."/>
            <person name="Wang L."/>
        </authorList>
    </citation>
    <scope>NUCLEOTIDE SEQUENCE [LARGE SCALE GENOMIC DNA]</scope>
    <source>
        <strain evidence="2 3">WL0086</strain>
    </source>
</reference>
<name>A0ABZ1C217_9BACT</name>
<dbReference type="PANTHER" id="PTHR36966">
    <property type="entry name" value="REP-ASSOCIATED TYROSINE TRANSPOSASE"/>
    <property type="match status" value="1"/>
</dbReference>
<gene>
    <name evidence="2" type="ORF">K1X11_012230</name>
</gene>
<evidence type="ECO:0000259" key="1">
    <source>
        <dbReference type="SMART" id="SM01321"/>
    </source>
</evidence>
<dbReference type="InterPro" id="IPR036515">
    <property type="entry name" value="Transposase_17_sf"/>
</dbReference>
<protein>
    <submittedName>
        <fullName evidence="2">Transposase</fullName>
    </submittedName>
</protein>
<feature type="domain" description="Transposase IS200-like" evidence="1">
    <location>
        <begin position="26"/>
        <end position="189"/>
    </location>
</feature>
<dbReference type="InterPro" id="IPR052715">
    <property type="entry name" value="RAYT_transposase"/>
</dbReference>
<dbReference type="Pfam" id="PF01797">
    <property type="entry name" value="Y1_Tnp"/>
    <property type="match status" value="1"/>
</dbReference>
<dbReference type="SUPFAM" id="SSF143422">
    <property type="entry name" value="Transposase IS200-like"/>
    <property type="match status" value="1"/>
</dbReference>
<dbReference type="RefSeq" id="WP_221032887.1">
    <property type="nucleotide sequence ID" value="NZ_CP139781.1"/>
</dbReference>
<accession>A0ABZ1C217</accession>
<sequence length="190" mass="22732">MTEPFAFFNPTLDVYISQGDLPHWRQPRALYFVTFRTADSLPHHLIEAWRIQREDWLNQHPKPWDEATADAYRERFPRQLQRSLDQAHGECLLRDKDLRELVDSSLRRFHQERYWLDEHVVAANHVHALIAPLGTWELSRILHSWKSFTATAINKAAHRSGPFWQKESYDHIVRNPIELEHIRNYIKAHK</sequence>
<keyword evidence="3" id="KW-1185">Reference proteome</keyword>
<dbReference type="EMBL" id="CP139781">
    <property type="protein sequence ID" value="WRQ85570.1"/>
    <property type="molecule type" value="Genomic_DNA"/>
</dbReference>
<proteinExistence type="predicted"/>
<dbReference type="PANTHER" id="PTHR36966:SF1">
    <property type="entry name" value="REP-ASSOCIATED TYROSINE TRANSPOSASE"/>
    <property type="match status" value="1"/>
</dbReference>
<organism evidence="2 3">
    <name type="scientific">Actomonas aquatica</name>
    <dbReference type="NCBI Taxonomy" id="2866162"/>
    <lineage>
        <taxon>Bacteria</taxon>
        <taxon>Pseudomonadati</taxon>
        <taxon>Verrucomicrobiota</taxon>
        <taxon>Opitutia</taxon>
        <taxon>Opitutales</taxon>
        <taxon>Opitutaceae</taxon>
        <taxon>Actomonas</taxon>
    </lineage>
</organism>
<dbReference type="InterPro" id="IPR002686">
    <property type="entry name" value="Transposase_17"/>
</dbReference>
<evidence type="ECO:0000313" key="2">
    <source>
        <dbReference type="EMBL" id="WRQ85570.1"/>
    </source>
</evidence>